<dbReference type="AlphaFoldDB" id="A0A1M6VB03"/>
<dbReference type="InterPro" id="IPR018321">
    <property type="entry name" value="Glucosamine6P_isomerase_CS"/>
</dbReference>
<gene>
    <name evidence="3" type="ORF">SAMN05216463_11226</name>
</gene>
<reference evidence="3 4" key="1">
    <citation type="submission" date="2016-11" db="EMBL/GenBank/DDBJ databases">
        <authorList>
            <person name="Jaros S."/>
            <person name="Januszkiewicz K."/>
            <person name="Wedrychowicz H."/>
        </authorList>
    </citation>
    <scope>NUCLEOTIDE SEQUENCE [LARGE SCALE GENOMIC DNA]</scope>
    <source>
        <strain evidence="3 4">KHT3</strain>
    </source>
</reference>
<evidence type="ECO:0000313" key="3">
    <source>
        <dbReference type="EMBL" id="SHK78660.1"/>
    </source>
</evidence>
<dbReference type="InterPro" id="IPR006148">
    <property type="entry name" value="Glc/Gal-6P_isomerase"/>
</dbReference>
<dbReference type="PANTHER" id="PTHR11280">
    <property type="entry name" value="GLUCOSAMINE-6-PHOSPHATE ISOMERASE"/>
    <property type="match status" value="1"/>
</dbReference>
<dbReference type="GO" id="GO:0042802">
    <property type="term" value="F:identical protein binding"/>
    <property type="evidence" value="ECO:0007669"/>
    <property type="project" value="TreeGrafter"/>
</dbReference>
<name>A0A1M6VB03_XYLRU</name>
<dbReference type="GO" id="GO:0004342">
    <property type="term" value="F:glucosamine-6-phosphate deaminase activity"/>
    <property type="evidence" value="ECO:0007669"/>
    <property type="project" value="InterPro"/>
</dbReference>
<dbReference type="Pfam" id="PF01182">
    <property type="entry name" value="Glucosamine_iso"/>
    <property type="match status" value="1"/>
</dbReference>
<dbReference type="CDD" id="cd01399">
    <property type="entry name" value="GlcN6P_deaminase"/>
    <property type="match status" value="1"/>
</dbReference>
<dbReference type="PROSITE" id="PS01161">
    <property type="entry name" value="GLC_GALNAC_ISOMERASE"/>
    <property type="match status" value="1"/>
</dbReference>
<dbReference type="GO" id="GO:0006043">
    <property type="term" value="P:glucosamine catabolic process"/>
    <property type="evidence" value="ECO:0007669"/>
    <property type="project" value="TreeGrafter"/>
</dbReference>
<evidence type="ECO:0000259" key="2">
    <source>
        <dbReference type="Pfam" id="PF01182"/>
    </source>
</evidence>
<feature type="domain" description="Glucosamine/galactosamine-6-phosphate isomerase" evidence="2">
    <location>
        <begin position="20"/>
        <end position="225"/>
    </location>
</feature>
<protein>
    <submittedName>
        <fullName evidence="3">Glucosamine-6-phosphate deaminase</fullName>
    </submittedName>
</protein>
<dbReference type="GO" id="GO:0005737">
    <property type="term" value="C:cytoplasm"/>
    <property type="evidence" value="ECO:0007669"/>
    <property type="project" value="TreeGrafter"/>
</dbReference>
<dbReference type="GO" id="GO:0006046">
    <property type="term" value="P:N-acetylglucosamine catabolic process"/>
    <property type="evidence" value="ECO:0007669"/>
    <property type="project" value="TreeGrafter"/>
</dbReference>
<sequence length="252" mass="28379">MMKISIVGDEAAFDQAASSRIISQIIEKRESVIGLSTGRTTGNMHRLVVEQYRRMQFDVSRVTIFGLDEVMNVPRTYAGACYTMLKTEIIDGLELDDSHFLMLPTESEDWNTTCKHFEEEIDRRGGIDLLMLGLGENGHLGFNQPGTPFESVTWTSQMNEELEMRIRKETQLPSCIELGGVTLGIKNIMHARRIVLVAKGVNKAEIVRKMLEGPVCTEVPASILQLHPNCEFLLDEKAAQFVKHLNPNKNED</sequence>
<evidence type="ECO:0000313" key="4">
    <source>
        <dbReference type="Proteomes" id="UP000184130"/>
    </source>
</evidence>
<dbReference type="Gene3D" id="3.40.50.1360">
    <property type="match status" value="1"/>
</dbReference>
<proteinExistence type="predicted"/>
<dbReference type="EMBL" id="FRBD01000012">
    <property type="protein sequence ID" value="SHK78660.1"/>
    <property type="molecule type" value="Genomic_DNA"/>
</dbReference>
<dbReference type="SUPFAM" id="SSF100950">
    <property type="entry name" value="NagB/RpiA/CoA transferase-like"/>
    <property type="match status" value="1"/>
</dbReference>
<organism evidence="3 4">
    <name type="scientific">Xylanibacter ruminicola</name>
    <name type="common">Prevotella ruminicola</name>
    <dbReference type="NCBI Taxonomy" id="839"/>
    <lineage>
        <taxon>Bacteria</taxon>
        <taxon>Pseudomonadati</taxon>
        <taxon>Bacteroidota</taxon>
        <taxon>Bacteroidia</taxon>
        <taxon>Bacteroidales</taxon>
        <taxon>Prevotellaceae</taxon>
        <taxon>Xylanibacter</taxon>
    </lineage>
</organism>
<evidence type="ECO:0000256" key="1">
    <source>
        <dbReference type="ARBA" id="ARBA00022801"/>
    </source>
</evidence>
<dbReference type="GO" id="GO:0005975">
    <property type="term" value="P:carbohydrate metabolic process"/>
    <property type="evidence" value="ECO:0007669"/>
    <property type="project" value="InterPro"/>
</dbReference>
<dbReference type="InterPro" id="IPR004547">
    <property type="entry name" value="Glucosamine6P_isomerase"/>
</dbReference>
<dbReference type="InterPro" id="IPR037171">
    <property type="entry name" value="NagB/RpiA_transferase-like"/>
</dbReference>
<accession>A0A1M6VB03</accession>
<dbReference type="Proteomes" id="UP000184130">
    <property type="component" value="Unassembled WGS sequence"/>
</dbReference>
<dbReference type="PANTHER" id="PTHR11280:SF5">
    <property type="entry name" value="GLUCOSAMINE-6-PHOSPHATE ISOMERASE"/>
    <property type="match status" value="1"/>
</dbReference>
<keyword evidence="1" id="KW-0378">Hydrolase</keyword>
<dbReference type="GO" id="GO:0019262">
    <property type="term" value="P:N-acetylneuraminate catabolic process"/>
    <property type="evidence" value="ECO:0007669"/>
    <property type="project" value="TreeGrafter"/>
</dbReference>